<dbReference type="AlphaFoldDB" id="A0A9E2KUU9"/>
<reference evidence="2" key="1">
    <citation type="journal article" date="2021" name="PeerJ">
        <title>Extensive microbial diversity within the chicken gut microbiome revealed by metagenomics and culture.</title>
        <authorList>
            <person name="Gilroy R."/>
            <person name="Ravi A."/>
            <person name="Getino M."/>
            <person name="Pursley I."/>
            <person name="Horton D.L."/>
            <person name="Alikhan N.F."/>
            <person name="Baker D."/>
            <person name="Gharbi K."/>
            <person name="Hall N."/>
            <person name="Watson M."/>
            <person name="Adriaenssens E.M."/>
            <person name="Foster-Nyarko E."/>
            <person name="Jarju S."/>
            <person name="Secka A."/>
            <person name="Antonio M."/>
            <person name="Oren A."/>
            <person name="Chaudhuri R.R."/>
            <person name="La Ragione R."/>
            <person name="Hildebrand F."/>
            <person name="Pallen M.J."/>
        </authorList>
    </citation>
    <scope>NUCLEOTIDE SEQUENCE</scope>
    <source>
        <strain evidence="2">A5-1222</strain>
    </source>
</reference>
<dbReference type="Proteomes" id="UP000824247">
    <property type="component" value="Unassembled WGS sequence"/>
</dbReference>
<proteinExistence type="predicted"/>
<keyword evidence="1" id="KW-1133">Transmembrane helix</keyword>
<sequence length="101" mass="11773">MEKDFQLKNYVNLYKFASIKLEEILKLKDTIIIYSNCASLIAGLSFNLIRLQNKNINIVMNDDIKIINNSVNLILNQQPVNEYDYYFEYIGNEDGVLLCTK</sequence>
<keyword evidence="1" id="KW-0812">Transmembrane</keyword>
<keyword evidence="1" id="KW-0472">Membrane</keyword>
<comment type="caution">
    <text evidence="2">The sequence shown here is derived from an EMBL/GenBank/DDBJ whole genome shotgun (WGS) entry which is preliminary data.</text>
</comment>
<feature type="transmembrane region" description="Helical" evidence="1">
    <location>
        <begin position="31"/>
        <end position="49"/>
    </location>
</feature>
<dbReference type="EMBL" id="JAHLFM010000003">
    <property type="protein sequence ID" value="MBU3830576.1"/>
    <property type="molecule type" value="Genomic_DNA"/>
</dbReference>
<organism evidence="2 3">
    <name type="scientific">Candidatus Ureaplasma intestinipullorum</name>
    <dbReference type="NCBI Taxonomy" id="2838770"/>
    <lineage>
        <taxon>Bacteria</taxon>
        <taxon>Bacillati</taxon>
        <taxon>Mycoplasmatota</taxon>
        <taxon>Mycoplasmoidales</taxon>
        <taxon>Mycoplasmoidaceae</taxon>
        <taxon>Ureaplasma</taxon>
    </lineage>
</organism>
<protein>
    <submittedName>
        <fullName evidence="2">Uncharacterized protein</fullName>
    </submittedName>
</protein>
<gene>
    <name evidence="2" type="ORF">H9897_00220</name>
</gene>
<reference evidence="2" key="2">
    <citation type="submission" date="2021-04" db="EMBL/GenBank/DDBJ databases">
        <authorList>
            <person name="Gilroy R."/>
        </authorList>
    </citation>
    <scope>NUCLEOTIDE SEQUENCE</scope>
    <source>
        <strain evidence="2">A5-1222</strain>
    </source>
</reference>
<evidence type="ECO:0000313" key="3">
    <source>
        <dbReference type="Proteomes" id="UP000824247"/>
    </source>
</evidence>
<accession>A0A9E2KUU9</accession>
<name>A0A9E2KUU9_9BACT</name>
<evidence type="ECO:0000256" key="1">
    <source>
        <dbReference type="SAM" id="Phobius"/>
    </source>
</evidence>
<evidence type="ECO:0000313" key="2">
    <source>
        <dbReference type="EMBL" id="MBU3830576.1"/>
    </source>
</evidence>